<evidence type="ECO:0000259" key="2">
    <source>
        <dbReference type="Pfam" id="PF18962"/>
    </source>
</evidence>
<name>A0A3L9Z2J6_9FLAO</name>
<keyword evidence="4" id="KW-1185">Reference proteome</keyword>
<feature type="domain" description="Secretion system C-terminal sorting" evidence="2">
    <location>
        <begin position="214"/>
        <end position="285"/>
    </location>
</feature>
<gene>
    <name evidence="3" type="ORF">BXY75_1401</name>
</gene>
<comment type="caution">
    <text evidence="3">The sequence shown here is derived from an EMBL/GenBank/DDBJ whole genome shotgun (WGS) entry which is preliminary data.</text>
</comment>
<evidence type="ECO:0000256" key="1">
    <source>
        <dbReference type="ARBA" id="ARBA00022729"/>
    </source>
</evidence>
<dbReference type="AlphaFoldDB" id="A0A3L9Z2J6"/>
<dbReference type="InterPro" id="IPR026444">
    <property type="entry name" value="Secre_tail"/>
</dbReference>
<dbReference type="Pfam" id="PF18962">
    <property type="entry name" value="Por_Secre_tail"/>
    <property type="match status" value="1"/>
</dbReference>
<organism evidence="3 4">
    <name type="scientific">Ulvibacter antarcticus</name>
    <dbReference type="NCBI Taxonomy" id="442714"/>
    <lineage>
        <taxon>Bacteria</taxon>
        <taxon>Pseudomonadati</taxon>
        <taxon>Bacteroidota</taxon>
        <taxon>Flavobacteriia</taxon>
        <taxon>Flavobacteriales</taxon>
        <taxon>Flavobacteriaceae</taxon>
        <taxon>Ulvibacter</taxon>
    </lineage>
</organism>
<protein>
    <submittedName>
        <fullName evidence="3">Putative secreted protein (Por secretion system target)</fullName>
    </submittedName>
</protein>
<accession>A0A3L9Z2J6</accession>
<evidence type="ECO:0000313" key="3">
    <source>
        <dbReference type="EMBL" id="RMA64525.1"/>
    </source>
</evidence>
<dbReference type="OrthoDB" id="667194at2"/>
<dbReference type="EMBL" id="REFC01000012">
    <property type="protein sequence ID" value="RMA64525.1"/>
    <property type="molecule type" value="Genomic_DNA"/>
</dbReference>
<reference evidence="3 4" key="1">
    <citation type="submission" date="2018-10" db="EMBL/GenBank/DDBJ databases">
        <title>Genomic Encyclopedia of Archaeal and Bacterial Type Strains, Phase II (KMG-II): from individual species to whole genera.</title>
        <authorList>
            <person name="Goeker M."/>
        </authorList>
    </citation>
    <scope>NUCLEOTIDE SEQUENCE [LARGE SCALE GENOMIC DNA]</scope>
    <source>
        <strain evidence="3 4">DSM 23424</strain>
    </source>
</reference>
<evidence type="ECO:0000313" key="4">
    <source>
        <dbReference type="Proteomes" id="UP000271339"/>
    </source>
</evidence>
<keyword evidence="1" id="KW-0732">Signal</keyword>
<dbReference type="Proteomes" id="UP000271339">
    <property type="component" value="Unassembled WGS sequence"/>
</dbReference>
<dbReference type="RefSeq" id="WP_121906968.1">
    <property type="nucleotide sequence ID" value="NZ_REFC01000012.1"/>
</dbReference>
<dbReference type="NCBIfam" id="TIGR04183">
    <property type="entry name" value="Por_Secre_tail"/>
    <property type="match status" value="1"/>
</dbReference>
<sequence length="286" mass="32412">MKKLFLIIAFTFYGYCYAQNYIPVFEADHVWNVDLFKSDGTVKTNQFELQPGFQSGGIMFWEVNGINGPCYFGEDAGLIYQSVNGVVDVLYDFTLEIGDIHTYPAESCLYTPDNPYNGETFMVTDLEHQQIGGRQRKMMQLKDDINNPTYIEYWVEGIGTLRGLVAYNDLTTTEYTLLACFTEDNVTRFFNGATSCDNTTLGITTLSSEEILFYPNPVTSVSVLQLPFEAAADFLKIYDQNGRLISSETITKDHVFISADEFQSGMYFYQVSSKGNTVKTEQFIVK</sequence>
<proteinExistence type="predicted"/>